<dbReference type="HAMAP" id="MF_00127">
    <property type="entry name" value="His_tRNA_synth"/>
    <property type="match status" value="1"/>
</dbReference>
<sequence length="459" mass="50455">MSEPLRALRGTHDVPPDEAEKRQLLEQIARQRFEGAGYRRIETPIFESTELFHRGVGASTDVVQKETYTFTDRGERSVTLRPEGTAGVARAYLEHGMHKLPQPVRLWYWGPFFRYERAQAGRQRQFWQFGAEALGSDDPALDAESIVLQHRIVGAFLDQAAADPVRRRAVAGELESEDLGAALEQATAAGPARTLRLRLGSLGSIESRAAYRERLTAFLRAHEDRLSAEVVARIDLNPLRAFDSDDAATREVMRDAPLLLDHLSPEDAEHFAEVRALLDDAGIAYEVDPTLVRGLDYYSRTVFELTSDALGAQSGVGGGGRYDGLLEQLGGPATPAVGWASGIERLLLVAGEDFDPAALRRPAAYVIWADGRRREAFALARALSDRGYGAQLDLAGRGFKGQRRRADRANPRYLVTVADDGAVTVRDRDGGVEEQVADADAALARLDRWSGPDDEPTPE</sequence>
<dbReference type="Proteomes" id="UP001277761">
    <property type="component" value="Unassembled WGS sequence"/>
</dbReference>
<keyword evidence="3 7" id="KW-0547">Nucleotide-binding</keyword>
<keyword evidence="2 7" id="KW-0963">Cytoplasm</keyword>
<dbReference type="Pfam" id="PF03129">
    <property type="entry name" value="HGTP_anticodon"/>
    <property type="match status" value="1"/>
</dbReference>
<dbReference type="InterPro" id="IPR036621">
    <property type="entry name" value="Anticodon-bd_dom_sf"/>
</dbReference>
<dbReference type="PANTHER" id="PTHR43707">
    <property type="entry name" value="HISTIDYL-TRNA SYNTHETASE"/>
    <property type="match status" value="1"/>
</dbReference>
<dbReference type="InterPro" id="IPR004154">
    <property type="entry name" value="Anticodon-bd"/>
</dbReference>
<dbReference type="EC" id="6.1.1.21" evidence="7"/>
<gene>
    <name evidence="7 9" type="primary">hisS</name>
    <name evidence="9" type="ORF">SK069_18915</name>
</gene>
<evidence type="ECO:0000256" key="6">
    <source>
        <dbReference type="ARBA" id="ARBA00047639"/>
    </source>
</evidence>
<dbReference type="CDD" id="cd00773">
    <property type="entry name" value="HisRS-like_core"/>
    <property type="match status" value="1"/>
</dbReference>
<dbReference type="PROSITE" id="PS50862">
    <property type="entry name" value="AA_TRNA_LIGASE_II"/>
    <property type="match status" value="1"/>
</dbReference>
<comment type="subunit">
    <text evidence="7">Homodimer.</text>
</comment>
<keyword evidence="7" id="KW-0648">Protein biosynthesis</keyword>
<comment type="subcellular location">
    <subcellularLocation>
        <location evidence="7">Cytoplasm</location>
    </subcellularLocation>
</comment>
<dbReference type="InterPro" id="IPR004516">
    <property type="entry name" value="HisRS/HisZ"/>
</dbReference>
<keyword evidence="4 7" id="KW-0067">ATP-binding</keyword>
<protein>
    <recommendedName>
        <fullName evidence="7">Histidine--tRNA ligase</fullName>
        <ecNumber evidence="7">6.1.1.21</ecNumber>
    </recommendedName>
    <alternativeName>
        <fullName evidence="7">Histidyl-tRNA synthetase</fullName>
        <shortName evidence="7">HisRS</shortName>
    </alternativeName>
</protein>
<dbReference type="PIRSF" id="PIRSF001549">
    <property type="entry name" value="His-tRNA_synth"/>
    <property type="match status" value="1"/>
</dbReference>
<evidence type="ECO:0000256" key="5">
    <source>
        <dbReference type="ARBA" id="ARBA00023146"/>
    </source>
</evidence>
<dbReference type="InterPro" id="IPR015807">
    <property type="entry name" value="His-tRNA-ligase"/>
</dbReference>
<dbReference type="Gene3D" id="3.30.930.10">
    <property type="entry name" value="Bira Bifunctional Protein, Domain 2"/>
    <property type="match status" value="2"/>
</dbReference>
<evidence type="ECO:0000256" key="2">
    <source>
        <dbReference type="ARBA" id="ARBA00022490"/>
    </source>
</evidence>
<dbReference type="InterPro" id="IPR006195">
    <property type="entry name" value="aa-tRNA-synth_II"/>
</dbReference>
<reference evidence="9 10" key="1">
    <citation type="submission" date="2023-11" db="EMBL/GenBank/DDBJ databases">
        <authorList>
            <person name="Xu M."/>
            <person name="Jiang T."/>
        </authorList>
    </citation>
    <scope>NUCLEOTIDE SEQUENCE [LARGE SCALE GENOMIC DNA]</scope>
    <source>
        <strain evidence="9 10">SD</strain>
    </source>
</reference>
<keyword evidence="5 7" id="KW-0030">Aminoacyl-tRNA synthetase</keyword>
<feature type="domain" description="Aminoacyl-transfer RNA synthetases class-II family profile" evidence="8">
    <location>
        <begin position="1"/>
        <end position="362"/>
    </location>
</feature>
<comment type="catalytic activity">
    <reaction evidence="6 7">
        <text>tRNA(His) + L-histidine + ATP = L-histidyl-tRNA(His) + AMP + diphosphate + H(+)</text>
        <dbReference type="Rhea" id="RHEA:17313"/>
        <dbReference type="Rhea" id="RHEA-COMP:9665"/>
        <dbReference type="Rhea" id="RHEA-COMP:9689"/>
        <dbReference type="ChEBI" id="CHEBI:15378"/>
        <dbReference type="ChEBI" id="CHEBI:30616"/>
        <dbReference type="ChEBI" id="CHEBI:33019"/>
        <dbReference type="ChEBI" id="CHEBI:57595"/>
        <dbReference type="ChEBI" id="CHEBI:78442"/>
        <dbReference type="ChEBI" id="CHEBI:78527"/>
        <dbReference type="ChEBI" id="CHEBI:456215"/>
        <dbReference type="EC" id="6.1.1.21"/>
    </reaction>
</comment>
<evidence type="ECO:0000256" key="1">
    <source>
        <dbReference type="ARBA" id="ARBA00008226"/>
    </source>
</evidence>
<dbReference type="InterPro" id="IPR041715">
    <property type="entry name" value="HisRS-like_core"/>
</dbReference>
<dbReference type="Gene3D" id="3.40.50.800">
    <property type="entry name" value="Anticodon-binding domain"/>
    <property type="match status" value="1"/>
</dbReference>
<name>A0ABU4VRU7_9ACTN</name>
<keyword evidence="7 9" id="KW-0436">Ligase</keyword>
<dbReference type="NCBIfam" id="TIGR00442">
    <property type="entry name" value="hisS"/>
    <property type="match status" value="1"/>
</dbReference>
<dbReference type="RefSeq" id="WP_319955826.1">
    <property type="nucleotide sequence ID" value="NZ_JAXAVX010000018.1"/>
</dbReference>
<dbReference type="SUPFAM" id="SSF55681">
    <property type="entry name" value="Class II aaRS and biotin synthetases"/>
    <property type="match status" value="1"/>
</dbReference>
<comment type="similarity">
    <text evidence="1 7">Belongs to the class-II aminoacyl-tRNA synthetase family.</text>
</comment>
<evidence type="ECO:0000256" key="7">
    <source>
        <dbReference type="HAMAP-Rule" id="MF_00127"/>
    </source>
</evidence>
<keyword evidence="10" id="KW-1185">Reference proteome</keyword>
<proteinExistence type="inferred from homology"/>
<comment type="caution">
    <text evidence="9">The sequence shown here is derived from an EMBL/GenBank/DDBJ whole genome shotgun (WGS) entry which is preliminary data.</text>
</comment>
<dbReference type="PANTHER" id="PTHR43707:SF1">
    <property type="entry name" value="HISTIDINE--TRNA LIGASE, MITOCHONDRIAL-RELATED"/>
    <property type="match status" value="1"/>
</dbReference>
<evidence type="ECO:0000259" key="8">
    <source>
        <dbReference type="PROSITE" id="PS50862"/>
    </source>
</evidence>
<dbReference type="Pfam" id="PF13393">
    <property type="entry name" value="tRNA-synt_His"/>
    <property type="match status" value="1"/>
</dbReference>
<dbReference type="InterPro" id="IPR045864">
    <property type="entry name" value="aa-tRNA-synth_II/BPL/LPL"/>
</dbReference>
<evidence type="ECO:0000256" key="3">
    <source>
        <dbReference type="ARBA" id="ARBA00022741"/>
    </source>
</evidence>
<organism evidence="9 10">
    <name type="scientific">Patulibacter brassicae</name>
    <dbReference type="NCBI Taxonomy" id="1705717"/>
    <lineage>
        <taxon>Bacteria</taxon>
        <taxon>Bacillati</taxon>
        <taxon>Actinomycetota</taxon>
        <taxon>Thermoleophilia</taxon>
        <taxon>Solirubrobacterales</taxon>
        <taxon>Patulibacteraceae</taxon>
        <taxon>Patulibacter</taxon>
    </lineage>
</organism>
<evidence type="ECO:0000313" key="9">
    <source>
        <dbReference type="EMBL" id="MDX8153676.1"/>
    </source>
</evidence>
<dbReference type="SUPFAM" id="SSF52954">
    <property type="entry name" value="Class II aaRS ABD-related"/>
    <property type="match status" value="1"/>
</dbReference>
<dbReference type="EMBL" id="JAXAVX010000018">
    <property type="protein sequence ID" value="MDX8153676.1"/>
    <property type="molecule type" value="Genomic_DNA"/>
</dbReference>
<accession>A0ABU4VRU7</accession>
<evidence type="ECO:0000313" key="10">
    <source>
        <dbReference type="Proteomes" id="UP001277761"/>
    </source>
</evidence>
<evidence type="ECO:0000256" key="4">
    <source>
        <dbReference type="ARBA" id="ARBA00022840"/>
    </source>
</evidence>
<dbReference type="GO" id="GO:0004821">
    <property type="term" value="F:histidine-tRNA ligase activity"/>
    <property type="evidence" value="ECO:0007669"/>
    <property type="project" value="UniProtKB-EC"/>
</dbReference>